<dbReference type="PANTHER" id="PTHR30336">
    <property type="entry name" value="INNER MEMBRANE PROTEIN, PROBABLE PERMEASE"/>
    <property type="match status" value="1"/>
</dbReference>
<keyword evidence="1" id="KW-1133">Transmembrane helix</keyword>
<dbReference type="PANTHER" id="PTHR30336:SF4">
    <property type="entry name" value="ENVELOPE BIOGENESIS FACTOR ELYC"/>
    <property type="match status" value="1"/>
</dbReference>
<gene>
    <name evidence="3" type="ORF">NRP21_27535</name>
</gene>
<evidence type="ECO:0000259" key="2">
    <source>
        <dbReference type="Pfam" id="PF02698"/>
    </source>
</evidence>
<comment type="caution">
    <text evidence="3">The sequence shown here is derived from an EMBL/GenBank/DDBJ whole genome shotgun (WGS) entry which is preliminary data.</text>
</comment>
<dbReference type="InterPro" id="IPR051599">
    <property type="entry name" value="Cell_Envelope_Assoc"/>
</dbReference>
<keyword evidence="4" id="KW-1185">Reference proteome</keyword>
<dbReference type="InterPro" id="IPR003848">
    <property type="entry name" value="DUF218"/>
</dbReference>
<evidence type="ECO:0000313" key="4">
    <source>
        <dbReference type="Proteomes" id="UP001524642"/>
    </source>
</evidence>
<feature type="domain" description="DUF218" evidence="2">
    <location>
        <begin position="51"/>
        <end position="183"/>
    </location>
</feature>
<keyword evidence="1" id="KW-0812">Transmembrane</keyword>
<name>A0ABT1XCF5_9PROT</name>
<evidence type="ECO:0000313" key="3">
    <source>
        <dbReference type="EMBL" id="MCR0985810.1"/>
    </source>
</evidence>
<proteinExistence type="predicted"/>
<dbReference type="EMBL" id="JANJOU010000042">
    <property type="protein sequence ID" value="MCR0985810.1"/>
    <property type="molecule type" value="Genomic_DNA"/>
</dbReference>
<accession>A0ABT1XCF5</accession>
<feature type="transmembrane region" description="Helical" evidence="1">
    <location>
        <begin position="12"/>
        <end position="35"/>
    </location>
</feature>
<keyword evidence="1" id="KW-0472">Membrane</keyword>
<dbReference type="Proteomes" id="UP001524642">
    <property type="component" value="Unassembled WGS sequence"/>
</dbReference>
<dbReference type="Pfam" id="PF02698">
    <property type="entry name" value="DUF218"/>
    <property type="match status" value="1"/>
</dbReference>
<sequence length="206" mass="21932">MSATAARPKGRRLPLLSTFMAAFVLAVSGGFLWFLHRSAAPAPEIPPTPGIAVLTGGPDRVEAGLALLEARPEARLIVSGVGPDAGLAELVRSAGGRGATMDPAALADRIVLGREATSTRGNAREIAAWARRAEIREITVITAGFHMPRALLELRRDLPEAVLHPRPVEPFVARPVPMIREYVKLIGAALNLSTLLERPGRRGPAR</sequence>
<dbReference type="CDD" id="cd06259">
    <property type="entry name" value="YdcF-like"/>
    <property type="match status" value="1"/>
</dbReference>
<reference evidence="3 4" key="1">
    <citation type="submission" date="2022-06" db="EMBL/GenBank/DDBJ databases">
        <title>Roseomonas CN29.</title>
        <authorList>
            <person name="Cheng Y."/>
            <person name="He X."/>
        </authorList>
    </citation>
    <scope>NUCLEOTIDE SEQUENCE [LARGE SCALE GENOMIC DNA]</scope>
    <source>
        <strain evidence="3 4">CN29</strain>
    </source>
</reference>
<organism evidence="3 4">
    <name type="scientific">Roseomonas populi</name>
    <dbReference type="NCBI Taxonomy" id="3121582"/>
    <lineage>
        <taxon>Bacteria</taxon>
        <taxon>Pseudomonadati</taxon>
        <taxon>Pseudomonadota</taxon>
        <taxon>Alphaproteobacteria</taxon>
        <taxon>Acetobacterales</taxon>
        <taxon>Roseomonadaceae</taxon>
        <taxon>Roseomonas</taxon>
    </lineage>
</organism>
<protein>
    <submittedName>
        <fullName evidence="3">YdcF family protein</fullName>
    </submittedName>
</protein>
<evidence type="ECO:0000256" key="1">
    <source>
        <dbReference type="SAM" id="Phobius"/>
    </source>
</evidence>
<dbReference type="RefSeq" id="WP_257719454.1">
    <property type="nucleotide sequence ID" value="NZ_JANJOU010000042.1"/>
</dbReference>